<protein>
    <submittedName>
        <fullName evidence="1">Uncharacterized protein</fullName>
    </submittedName>
</protein>
<evidence type="ECO:0000313" key="2">
    <source>
        <dbReference type="Proteomes" id="UP000075357"/>
    </source>
</evidence>
<dbReference type="AlphaFoldDB" id="A0A150HHK3"/>
<gene>
    <name evidence="1" type="ORF">Mlaev_00339</name>
</gene>
<accession>A0A150HHK3</accession>
<comment type="caution">
    <text evidence="1">The sequence shown here is derived from an EMBL/GenBank/DDBJ whole genome shotgun (WGS) entry which is preliminary data.</text>
</comment>
<dbReference type="Proteomes" id="UP000075357">
    <property type="component" value="Unassembled WGS sequence"/>
</dbReference>
<dbReference type="STRING" id="36807.Mlaev_00339"/>
<dbReference type="EMBL" id="LRAD01000015">
    <property type="protein sequence ID" value="KXZ61643.1"/>
    <property type="molecule type" value="Genomic_DNA"/>
</dbReference>
<proteinExistence type="predicted"/>
<evidence type="ECO:0000313" key="1">
    <source>
        <dbReference type="EMBL" id="KXZ61643.1"/>
    </source>
</evidence>
<dbReference type="PATRIC" id="fig|36807.3.peg.355"/>
<keyword evidence="2" id="KW-1185">Reference proteome</keyword>
<name>A0A150HHK3_9MICO</name>
<organism evidence="1 2">
    <name type="scientific">Microbacterium laevaniformans</name>
    <dbReference type="NCBI Taxonomy" id="36807"/>
    <lineage>
        <taxon>Bacteria</taxon>
        <taxon>Bacillati</taxon>
        <taxon>Actinomycetota</taxon>
        <taxon>Actinomycetes</taxon>
        <taxon>Micrococcales</taxon>
        <taxon>Microbacteriaceae</taxon>
        <taxon>Microbacterium</taxon>
    </lineage>
</organism>
<sequence length="285" mass="31256">MKFRTHPTTKEAAPVASLVERPELWTPPHLTTIYDEVAAGVRERVTVATAVSWYADLSGGNNPLAGIGQTRDAVARRGALADHLREAIAHLCYNGVRPGSVGYPTTVTPYVPPRTLDGELRGVLVPGEPELVGLAARKWSEDTAAEFEEAVMTAVRAVLDDHPRAWQAFLHLVTIREANAEIARRTEAAQLDEQFRAARECPVCASTDWDRHGEVTQRALLQSWRNGVPDNPRILAVRSCEACWHIMSDALHAQLANEHVGNGTQTRADAAMQTLRSLSEGHERA</sequence>
<reference evidence="1 2" key="1">
    <citation type="submission" date="2016-01" db="EMBL/GenBank/DDBJ databases">
        <title>Draft genome sequences of Microbacterium laevaniformans LCDC 91-0039 and the type strain of Microbacterium hominis LCDC 84-209.</title>
        <authorList>
            <person name="Bernier A.-M."/>
            <person name="Bernard K."/>
        </authorList>
    </citation>
    <scope>NUCLEOTIDE SEQUENCE [LARGE SCALE GENOMIC DNA]</scope>
    <source>
        <strain evidence="1 2">LCDC 91-0039</strain>
    </source>
</reference>